<feature type="region of interest" description="Disordered" evidence="1">
    <location>
        <begin position="446"/>
        <end position="468"/>
    </location>
</feature>
<evidence type="ECO:0000313" key="3">
    <source>
        <dbReference type="EMBL" id="KAG7132876.1"/>
    </source>
</evidence>
<feature type="domain" description="N-acetyltransferase" evidence="2">
    <location>
        <begin position="175"/>
        <end position="347"/>
    </location>
</feature>
<dbReference type="EMBL" id="JAEMWZ010000173">
    <property type="protein sequence ID" value="KAG7132876.1"/>
    <property type="molecule type" value="Genomic_DNA"/>
</dbReference>
<reference evidence="3" key="1">
    <citation type="journal article" date="2021" name="Mol. Plant Pathol.">
        <title>A 20-kb lineage-specific genomic region tames virulence in pathogenic amphidiploid Verticillium longisporum.</title>
        <authorList>
            <person name="Harting R."/>
            <person name="Starke J."/>
            <person name="Kusch H."/>
            <person name="Poggeler S."/>
            <person name="Maurus I."/>
            <person name="Schluter R."/>
            <person name="Landesfeind M."/>
            <person name="Bulla I."/>
            <person name="Nowrousian M."/>
            <person name="de Jonge R."/>
            <person name="Stahlhut G."/>
            <person name="Hoff K.J."/>
            <person name="Asshauer K.P."/>
            <person name="Thurmer A."/>
            <person name="Stanke M."/>
            <person name="Daniel R."/>
            <person name="Morgenstern B."/>
            <person name="Thomma B.P.H.J."/>
            <person name="Kronstad J.W."/>
            <person name="Braus-Stromeyer S.A."/>
            <person name="Braus G.H."/>
        </authorList>
    </citation>
    <scope>NUCLEOTIDE SEQUENCE</scope>
    <source>
        <strain evidence="3">Vl32</strain>
    </source>
</reference>
<sequence length="537" mass="58221">MVNPTTTLLWDHLEYLPLANHLTEEDLILLLTPVIEPPGETPPSQDPFEPLGQAIATQHPLVRHVPYTKNGGITDAHKVFIKRCKAIIFVITGPPSAEEPSQASLAATAFQIGDDRPQIILACCDICAHNLQAESFPTVIQAKSLSPSSLVEAASFLFRSHASPSPPQALPKVPIQFWSPNRDLPAITSLWRACLPACFHLPQHVLAPLLRRDGYAMHFTVRDPRSDALIAFCATYTTYPSTLTSNLLGSLALLLVHPDHRRRGIGTALHDVALAQLRRTPGVEALLLGSAFPRLLAGVPFDAGSKDWFAKRGWHDSGPDSEVSDWIVFFDGAPPQSSSVVPGLEFRACDEGDLSRVVAFAEQGDGGISQGERLGYGEQFSRLEGTTHVEDVVVGYQGRDVVAAAVLYVPRDGSPAAGDVPWARTLGDDVGGLTCVCVTSEKSRFSPVSASHPTARLNSADGAPETTNSDDTVLLVSLMGACMDRLAQRGTKHMYVDGLRGGDEITNKKKQVDENLMGRRVKMENEETKRVKSIVLW</sequence>
<dbReference type="OrthoDB" id="47059at2759"/>
<proteinExistence type="predicted"/>
<dbReference type="Pfam" id="PF00583">
    <property type="entry name" value="Acetyltransf_1"/>
    <property type="match status" value="1"/>
</dbReference>
<evidence type="ECO:0000259" key="2">
    <source>
        <dbReference type="PROSITE" id="PS51186"/>
    </source>
</evidence>
<accession>A0A8I2ZLB2</accession>
<dbReference type="Proteomes" id="UP000689129">
    <property type="component" value="Unassembled WGS sequence"/>
</dbReference>
<organism evidence="3 4">
    <name type="scientific">Verticillium longisporum</name>
    <name type="common">Verticillium dahliae var. longisporum</name>
    <dbReference type="NCBI Taxonomy" id="100787"/>
    <lineage>
        <taxon>Eukaryota</taxon>
        <taxon>Fungi</taxon>
        <taxon>Dikarya</taxon>
        <taxon>Ascomycota</taxon>
        <taxon>Pezizomycotina</taxon>
        <taxon>Sordariomycetes</taxon>
        <taxon>Hypocreomycetidae</taxon>
        <taxon>Glomerellales</taxon>
        <taxon>Plectosphaerellaceae</taxon>
        <taxon>Verticillium</taxon>
    </lineage>
</organism>
<dbReference type="CDD" id="cd04301">
    <property type="entry name" value="NAT_SF"/>
    <property type="match status" value="1"/>
</dbReference>
<gene>
    <name evidence="3" type="ORF">HYQ45_008836</name>
</gene>
<evidence type="ECO:0000256" key="1">
    <source>
        <dbReference type="SAM" id="MobiDB-lite"/>
    </source>
</evidence>
<dbReference type="PROSITE" id="PS51186">
    <property type="entry name" value="GNAT"/>
    <property type="match status" value="1"/>
</dbReference>
<dbReference type="AlphaFoldDB" id="A0A8I2ZLB2"/>
<protein>
    <recommendedName>
        <fullName evidence="2">N-acetyltransferase domain-containing protein</fullName>
    </recommendedName>
</protein>
<name>A0A8I2ZLB2_VERLO</name>
<comment type="caution">
    <text evidence="3">The sequence shown here is derived from an EMBL/GenBank/DDBJ whole genome shotgun (WGS) entry which is preliminary data.</text>
</comment>
<evidence type="ECO:0000313" key="4">
    <source>
        <dbReference type="Proteomes" id="UP000689129"/>
    </source>
</evidence>
<dbReference type="GO" id="GO:0016747">
    <property type="term" value="F:acyltransferase activity, transferring groups other than amino-acyl groups"/>
    <property type="evidence" value="ECO:0007669"/>
    <property type="project" value="InterPro"/>
</dbReference>
<dbReference type="InterPro" id="IPR000182">
    <property type="entry name" value="GNAT_dom"/>
</dbReference>